<keyword evidence="1" id="KW-0472">Membrane</keyword>
<evidence type="ECO:0000256" key="2">
    <source>
        <dbReference type="SAM" id="SignalP"/>
    </source>
</evidence>
<feature type="chain" id="PRO_5012177875" evidence="2">
    <location>
        <begin position="23"/>
        <end position="107"/>
    </location>
</feature>
<organism evidence="3 4">
    <name type="scientific">Diploscapter pachys</name>
    <dbReference type="NCBI Taxonomy" id="2018661"/>
    <lineage>
        <taxon>Eukaryota</taxon>
        <taxon>Metazoa</taxon>
        <taxon>Ecdysozoa</taxon>
        <taxon>Nematoda</taxon>
        <taxon>Chromadorea</taxon>
        <taxon>Rhabditida</taxon>
        <taxon>Rhabditina</taxon>
        <taxon>Rhabditomorpha</taxon>
        <taxon>Rhabditoidea</taxon>
        <taxon>Rhabditidae</taxon>
        <taxon>Diploscapter</taxon>
    </lineage>
</organism>
<feature type="signal peptide" evidence="2">
    <location>
        <begin position="1"/>
        <end position="22"/>
    </location>
</feature>
<comment type="caution">
    <text evidence="3">The sequence shown here is derived from an EMBL/GenBank/DDBJ whole genome shotgun (WGS) entry which is preliminary data.</text>
</comment>
<dbReference type="OrthoDB" id="5835666at2759"/>
<dbReference type="PANTHER" id="PTHR34149">
    <property type="entry name" value="PROTEIN CBG11905-RELATED"/>
    <property type="match status" value="1"/>
</dbReference>
<protein>
    <submittedName>
        <fullName evidence="3">Uncharacterized protein</fullName>
    </submittedName>
</protein>
<keyword evidence="1" id="KW-1133">Transmembrane helix</keyword>
<dbReference type="Proteomes" id="UP000218231">
    <property type="component" value="Unassembled WGS sequence"/>
</dbReference>
<dbReference type="Pfam" id="PF10853">
    <property type="entry name" value="DUF2650"/>
    <property type="match status" value="1"/>
</dbReference>
<sequence>MSASLKLFCVLIAILAVHSVKADISEEDSFEIFKLKTSSIGCPLPVLDDPCPEETSLYYFKCCRQMEDEDEGYCCFRLQDWALVLACFLAVCIVPVIIVIIIRHCRT</sequence>
<evidence type="ECO:0000313" key="4">
    <source>
        <dbReference type="Proteomes" id="UP000218231"/>
    </source>
</evidence>
<keyword evidence="2" id="KW-0732">Signal</keyword>
<evidence type="ECO:0000256" key="1">
    <source>
        <dbReference type="SAM" id="Phobius"/>
    </source>
</evidence>
<reference evidence="3 4" key="1">
    <citation type="journal article" date="2017" name="Curr. Biol.">
        <title>Genome architecture and evolution of a unichromosomal asexual nematode.</title>
        <authorList>
            <person name="Fradin H."/>
            <person name="Zegar C."/>
            <person name="Gutwein M."/>
            <person name="Lucas J."/>
            <person name="Kovtun M."/>
            <person name="Corcoran D."/>
            <person name="Baugh L.R."/>
            <person name="Kiontke K."/>
            <person name="Gunsalus K."/>
            <person name="Fitch D.H."/>
            <person name="Piano F."/>
        </authorList>
    </citation>
    <scope>NUCLEOTIDE SEQUENCE [LARGE SCALE GENOMIC DNA]</scope>
    <source>
        <strain evidence="3">PF1309</strain>
    </source>
</reference>
<keyword evidence="1" id="KW-0812">Transmembrane</keyword>
<proteinExistence type="predicted"/>
<dbReference type="AlphaFoldDB" id="A0A2A2LV48"/>
<dbReference type="InterPro" id="IPR022559">
    <property type="entry name" value="SUP-1-like"/>
</dbReference>
<gene>
    <name evidence="3" type="ORF">WR25_25284</name>
</gene>
<name>A0A2A2LV48_9BILA</name>
<feature type="transmembrane region" description="Helical" evidence="1">
    <location>
        <begin position="81"/>
        <end position="102"/>
    </location>
</feature>
<accession>A0A2A2LV48</accession>
<dbReference type="PANTHER" id="PTHR34149:SF9">
    <property type="entry name" value="PROTEIN CBG09996"/>
    <property type="match status" value="1"/>
</dbReference>
<keyword evidence="4" id="KW-1185">Reference proteome</keyword>
<dbReference type="EMBL" id="LIAE01006403">
    <property type="protein sequence ID" value="PAV90102.1"/>
    <property type="molecule type" value="Genomic_DNA"/>
</dbReference>
<evidence type="ECO:0000313" key="3">
    <source>
        <dbReference type="EMBL" id="PAV90102.1"/>
    </source>
</evidence>